<name>A0A7J6D4R7_9TELE</name>
<dbReference type="AlphaFoldDB" id="A0A7J6D4R7"/>
<feature type="compositionally biased region" description="Polar residues" evidence="1">
    <location>
        <begin position="67"/>
        <end position="99"/>
    </location>
</feature>
<gene>
    <name evidence="2" type="ORF">G5714_004453</name>
</gene>
<evidence type="ECO:0000313" key="2">
    <source>
        <dbReference type="EMBL" id="KAF4114230.1"/>
    </source>
</evidence>
<organism evidence="2 3">
    <name type="scientific">Onychostoma macrolepis</name>
    <dbReference type="NCBI Taxonomy" id="369639"/>
    <lineage>
        <taxon>Eukaryota</taxon>
        <taxon>Metazoa</taxon>
        <taxon>Chordata</taxon>
        <taxon>Craniata</taxon>
        <taxon>Vertebrata</taxon>
        <taxon>Euteleostomi</taxon>
        <taxon>Actinopterygii</taxon>
        <taxon>Neopterygii</taxon>
        <taxon>Teleostei</taxon>
        <taxon>Ostariophysi</taxon>
        <taxon>Cypriniformes</taxon>
        <taxon>Cyprinidae</taxon>
        <taxon>Acrossocheilinae</taxon>
        <taxon>Onychostoma</taxon>
    </lineage>
</organism>
<comment type="caution">
    <text evidence="2">The sequence shown here is derived from an EMBL/GenBank/DDBJ whole genome shotgun (WGS) entry which is preliminary data.</text>
</comment>
<accession>A0A7J6D4R7</accession>
<reference evidence="2 3" key="1">
    <citation type="submission" date="2020-04" db="EMBL/GenBank/DDBJ databases">
        <title>Chromosome-level genome assembly of a cyprinid fish Onychostoma macrolepis by integration of Nanopore Sequencing, Bionano and Hi-C technology.</title>
        <authorList>
            <person name="Wang D."/>
        </authorList>
    </citation>
    <scope>NUCLEOTIDE SEQUENCE [LARGE SCALE GENOMIC DNA]</scope>
    <source>
        <strain evidence="2">SWU-2019</strain>
        <tissue evidence="2">Muscle</tissue>
    </source>
</reference>
<evidence type="ECO:0000313" key="3">
    <source>
        <dbReference type="Proteomes" id="UP000579812"/>
    </source>
</evidence>
<protein>
    <submittedName>
        <fullName evidence="2">Uncharacterized protein</fullName>
    </submittedName>
</protein>
<keyword evidence="3" id="KW-1185">Reference proteome</keyword>
<dbReference type="Proteomes" id="UP000579812">
    <property type="component" value="Unassembled WGS sequence"/>
</dbReference>
<feature type="region of interest" description="Disordered" evidence="1">
    <location>
        <begin position="62"/>
        <end position="99"/>
    </location>
</feature>
<dbReference type="EMBL" id="JAAMOB010000004">
    <property type="protein sequence ID" value="KAF4114230.1"/>
    <property type="molecule type" value="Genomic_DNA"/>
</dbReference>
<proteinExistence type="predicted"/>
<sequence length="99" mass="11070">MGQSNILGRMPLDAEISPWWDDTFYEQGTQALVDTMDLAQRIISQTEYHLSQAQIPHRFSKDINQHGLGSQPITGTSPTKTLTTESIQPKANAVMTRQV</sequence>
<evidence type="ECO:0000256" key="1">
    <source>
        <dbReference type="SAM" id="MobiDB-lite"/>
    </source>
</evidence>